<dbReference type="AlphaFoldDB" id="A0A1I7UVV4"/>
<dbReference type="Proteomes" id="UP000095282">
    <property type="component" value="Unplaced"/>
</dbReference>
<feature type="transmembrane region" description="Helical" evidence="1">
    <location>
        <begin position="179"/>
        <end position="199"/>
    </location>
</feature>
<sequence>METLLESGIHEKLDERIDEEKHVARCNHVLDRLEANNKWLISCQEKLNDSNKYSLIAIGMNALVPFHLSSYHPVVDVLILILHCVIIFFLFVSKADCFLVNWNGPKGIRKDELNTLKRIASCSSSENENMKVMKKRLWDLIHEKTLNGAHCLQQLLVDNSLLFSTSYIKKNYLKEYNSYFFDLLFVGFYFELLALLSLLRGFGLSSMNKRRTSLMTDIEKVFIPVFLDGSPKVIST</sequence>
<accession>A0A1I7UVV4</accession>
<dbReference type="WBParaSite" id="Csp11.Scaffold630.g19865.t1">
    <property type="protein sequence ID" value="Csp11.Scaffold630.g19865.t1"/>
    <property type="gene ID" value="Csp11.Scaffold630.g19865"/>
</dbReference>
<keyword evidence="1" id="KW-0472">Membrane</keyword>
<organism evidence="2 3">
    <name type="scientific">Caenorhabditis tropicalis</name>
    <dbReference type="NCBI Taxonomy" id="1561998"/>
    <lineage>
        <taxon>Eukaryota</taxon>
        <taxon>Metazoa</taxon>
        <taxon>Ecdysozoa</taxon>
        <taxon>Nematoda</taxon>
        <taxon>Chromadorea</taxon>
        <taxon>Rhabditida</taxon>
        <taxon>Rhabditina</taxon>
        <taxon>Rhabditomorpha</taxon>
        <taxon>Rhabditoidea</taxon>
        <taxon>Rhabditidae</taxon>
        <taxon>Peloderinae</taxon>
        <taxon>Caenorhabditis</taxon>
    </lineage>
</organism>
<keyword evidence="1" id="KW-0812">Transmembrane</keyword>
<evidence type="ECO:0000256" key="1">
    <source>
        <dbReference type="SAM" id="Phobius"/>
    </source>
</evidence>
<protein>
    <submittedName>
        <fullName evidence="3">7TM_GPCR_Srx domain-containing protein</fullName>
    </submittedName>
</protein>
<proteinExistence type="predicted"/>
<keyword evidence="2" id="KW-1185">Reference proteome</keyword>
<keyword evidence="1" id="KW-1133">Transmembrane helix</keyword>
<reference evidence="3" key="1">
    <citation type="submission" date="2016-11" db="UniProtKB">
        <authorList>
            <consortium name="WormBaseParasite"/>
        </authorList>
    </citation>
    <scope>IDENTIFICATION</scope>
</reference>
<name>A0A1I7UVV4_9PELO</name>
<evidence type="ECO:0000313" key="2">
    <source>
        <dbReference type="Proteomes" id="UP000095282"/>
    </source>
</evidence>
<feature type="transmembrane region" description="Helical" evidence="1">
    <location>
        <begin position="77"/>
        <end position="100"/>
    </location>
</feature>
<evidence type="ECO:0000313" key="3">
    <source>
        <dbReference type="WBParaSite" id="Csp11.Scaffold630.g19865.t1"/>
    </source>
</evidence>